<protein>
    <submittedName>
        <fullName evidence="1">Uncharacterized protein</fullName>
    </submittedName>
</protein>
<evidence type="ECO:0000313" key="2">
    <source>
        <dbReference type="Proteomes" id="UP000483672"/>
    </source>
</evidence>
<gene>
    <name evidence="1" type="ORF">TWF191_003933</name>
</gene>
<evidence type="ECO:0000313" key="1">
    <source>
        <dbReference type="EMBL" id="KAF3231957.1"/>
    </source>
</evidence>
<proteinExistence type="predicted"/>
<reference evidence="1 2" key="1">
    <citation type="submission" date="2019-06" db="EMBL/GenBank/DDBJ databases">
        <authorList>
            <person name="Palmer J.M."/>
        </authorList>
    </citation>
    <scope>NUCLEOTIDE SEQUENCE [LARGE SCALE GENOMIC DNA]</scope>
    <source>
        <strain evidence="1 2">TWF191</strain>
    </source>
</reference>
<name>A0A7C8R2R2_ORBOL</name>
<dbReference type="AlphaFoldDB" id="A0A7C8R2R2"/>
<organism evidence="1 2">
    <name type="scientific">Orbilia oligospora</name>
    <name type="common">Nematode-trapping fungus</name>
    <name type="synonym">Arthrobotrys oligospora</name>
    <dbReference type="NCBI Taxonomy" id="2813651"/>
    <lineage>
        <taxon>Eukaryota</taxon>
        <taxon>Fungi</taxon>
        <taxon>Dikarya</taxon>
        <taxon>Ascomycota</taxon>
        <taxon>Pezizomycotina</taxon>
        <taxon>Orbiliomycetes</taxon>
        <taxon>Orbiliales</taxon>
        <taxon>Orbiliaceae</taxon>
        <taxon>Orbilia</taxon>
    </lineage>
</organism>
<sequence length="170" mass="19431">MSHAEPRTASTSAEGSQTAFETAVEVLSRFREGNTNPTSQPIHGHQRLSIAAHLIPQTEEEVAYDQCKKLSIKTSMSKVREELGIPSTGMANDYTWDQLSKLVDRTLKELNYEFDSISNLTKLSQAIQNSREWEECTPQRPASAYVPVLIYRWKKGRRDPPKRRRARKLQ</sequence>
<accession>A0A7C8R2R2</accession>
<dbReference type="Proteomes" id="UP000483672">
    <property type="component" value="Unassembled WGS sequence"/>
</dbReference>
<comment type="caution">
    <text evidence="1">The sequence shown here is derived from an EMBL/GenBank/DDBJ whole genome shotgun (WGS) entry which is preliminary data.</text>
</comment>
<dbReference type="EMBL" id="WIPF01000002">
    <property type="protein sequence ID" value="KAF3231957.1"/>
    <property type="molecule type" value="Genomic_DNA"/>
</dbReference>